<evidence type="ECO:0000256" key="1">
    <source>
        <dbReference type="SAM" id="MobiDB-lite"/>
    </source>
</evidence>
<accession>A0ABR4DMD1</accession>
<organism evidence="4 5">
    <name type="scientific">Remersonia thermophila</name>
    <dbReference type="NCBI Taxonomy" id="72144"/>
    <lineage>
        <taxon>Eukaryota</taxon>
        <taxon>Fungi</taxon>
        <taxon>Dikarya</taxon>
        <taxon>Ascomycota</taxon>
        <taxon>Pezizomycotina</taxon>
        <taxon>Sordariomycetes</taxon>
        <taxon>Sordariomycetidae</taxon>
        <taxon>Sordariales</taxon>
        <taxon>Sordariales incertae sedis</taxon>
        <taxon>Remersonia</taxon>
    </lineage>
</organism>
<protein>
    <submittedName>
        <fullName evidence="4">Uncharacterized protein</fullName>
    </submittedName>
</protein>
<keyword evidence="2" id="KW-0812">Transmembrane</keyword>
<feature type="chain" id="PRO_5045125704" evidence="3">
    <location>
        <begin position="24"/>
        <end position="329"/>
    </location>
</feature>
<evidence type="ECO:0000256" key="3">
    <source>
        <dbReference type="SAM" id="SignalP"/>
    </source>
</evidence>
<keyword evidence="3" id="KW-0732">Signal</keyword>
<evidence type="ECO:0000313" key="4">
    <source>
        <dbReference type="EMBL" id="KAL2271236.1"/>
    </source>
</evidence>
<feature type="signal peptide" evidence="3">
    <location>
        <begin position="1"/>
        <end position="23"/>
    </location>
</feature>
<keyword evidence="2" id="KW-1133">Transmembrane helix</keyword>
<reference evidence="4 5" key="1">
    <citation type="journal article" date="2024" name="Commun. Biol.">
        <title>Comparative genomic analysis of thermophilic fungi reveals convergent evolutionary adaptations and gene losses.</title>
        <authorList>
            <person name="Steindorff A.S."/>
            <person name="Aguilar-Pontes M.V."/>
            <person name="Robinson A.J."/>
            <person name="Andreopoulos B."/>
            <person name="LaButti K."/>
            <person name="Kuo A."/>
            <person name="Mondo S."/>
            <person name="Riley R."/>
            <person name="Otillar R."/>
            <person name="Haridas S."/>
            <person name="Lipzen A."/>
            <person name="Grimwood J."/>
            <person name="Schmutz J."/>
            <person name="Clum A."/>
            <person name="Reid I.D."/>
            <person name="Moisan M.C."/>
            <person name="Butler G."/>
            <person name="Nguyen T.T.M."/>
            <person name="Dewar K."/>
            <person name="Conant G."/>
            <person name="Drula E."/>
            <person name="Henrissat B."/>
            <person name="Hansel C."/>
            <person name="Singer S."/>
            <person name="Hutchinson M.I."/>
            <person name="de Vries R.P."/>
            <person name="Natvig D.O."/>
            <person name="Powell A.J."/>
            <person name="Tsang A."/>
            <person name="Grigoriev I.V."/>
        </authorList>
    </citation>
    <scope>NUCLEOTIDE SEQUENCE [LARGE SCALE GENOMIC DNA]</scope>
    <source>
        <strain evidence="4 5">ATCC 22073</strain>
    </source>
</reference>
<dbReference type="Proteomes" id="UP001600064">
    <property type="component" value="Unassembled WGS sequence"/>
</dbReference>
<name>A0ABR4DMD1_9PEZI</name>
<dbReference type="InterPro" id="IPR028000">
    <property type="entry name" value="Pma1"/>
</dbReference>
<keyword evidence="2" id="KW-0472">Membrane</keyword>
<gene>
    <name evidence="4" type="ORF">VTJ83DRAFT_607</name>
</gene>
<dbReference type="Pfam" id="PF14610">
    <property type="entry name" value="Psg1"/>
    <property type="match status" value="1"/>
</dbReference>
<feature type="compositionally biased region" description="Basic and acidic residues" evidence="1">
    <location>
        <begin position="209"/>
        <end position="224"/>
    </location>
</feature>
<dbReference type="EMBL" id="JAZGUE010000001">
    <property type="protein sequence ID" value="KAL2271236.1"/>
    <property type="molecule type" value="Genomic_DNA"/>
</dbReference>
<feature type="transmembrane region" description="Helical" evidence="2">
    <location>
        <begin position="234"/>
        <end position="255"/>
    </location>
</feature>
<feature type="region of interest" description="Disordered" evidence="1">
    <location>
        <begin position="202"/>
        <end position="224"/>
    </location>
</feature>
<proteinExistence type="predicted"/>
<dbReference type="GeneID" id="98127384"/>
<dbReference type="RefSeq" id="XP_070869960.1">
    <property type="nucleotide sequence ID" value="XM_071012740.1"/>
</dbReference>
<feature type="region of interest" description="Disordered" evidence="1">
    <location>
        <begin position="293"/>
        <end position="329"/>
    </location>
</feature>
<keyword evidence="5" id="KW-1185">Reference proteome</keyword>
<feature type="compositionally biased region" description="Basic and acidic residues" evidence="1">
    <location>
        <begin position="293"/>
        <end position="307"/>
    </location>
</feature>
<feature type="compositionally biased region" description="Polar residues" evidence="1">
    <location>
        <begin position="122"/>
        <end position="133"/>
    </location>
</feature>
<sequence length="329" mass="35650">MLASGFVSKAAWLLLLLAGTSLAAPPPQDAAAAAAAAEAVAETADDADAAACHNLDGPFKPFCLPKANDVIVPGTTYYITWDPNFFPASNTTVKILGFYATASSKLATTPNTPENPPDDKSNPASPGNQHEAFSSENIDAGWGFWQWRPDAQLLKRPKLKAANITLRIVALPPTSGAAHKGAGPHAQWLAGPTVLLKYKDKAPPPARPEQPHKHIGEGGKYDRVKEGSASDPELYLVLPLVFGTFSLVVVVIFFCTRDVRRIDLGDAPRSTRLSRLESSRRRRAARDAEESIHLMDHHAAQHEDEWHSGWGASEPPRKKALVQENRKLK</sequence>
<evidence type="ECO:0000256" key="2">
    <source>
        <dbReference type="SAM" id="Phobius"/>
    </source>
</evidence>
<feature type="region of interest" description="Disordered" evidence="1">
    <location>
        <begin position="106"/>
        <end position="133"/>
    </location>
</feature>
<evidence type="ECO:0000313" key="5">
    <source>
        <dbReference type="Proteomes" id="UP001600064"/>
    </source>
</evidence>
<comment type="caution">
    <text evidence="4">The sequence shown here is derived from an EMBL/GenBank/DDBJ whole genome shotgun (WGS) entry which is preliminary data.</text>
</comment>